<name>A0A0V0TH73_9BILA</name>
<reference evidence="1 2" key="1">
    <citation type="submission" date="2015-01" db="EMBL/GenBank/DDBJ databases">
        <title>Evolution of Trichinella species and genotypes.</title>
        <authorList>
            <person name="Korhonen P.K."/>
            <person name="Edoardo P."/>
            <person name="Giuseppe L.R."/>
            <person name="Gasser R.B."/>
        </authorList>
    </citation>
    <scope>NUCLEOTIDE SEQUENCE [LARGE SCALE GENOMIC DNA]</scope>
    <source>
        <strain evidence="1">ISS417</strain>
    </source>
</reference>
<dbReference type="EMBL" id="JYDJ01000271">
    <property type="protein sequence ID" value="KRX38362.1"/>
    <property type="molecule type" value="Genomic_DNA"/>
</dbReference>
<proteinExistence type="predicted"/>
<sequence>MVKLKFGFNEDSYFRKETFVYIHHAAQRLITSEWLQNVTLQNRQRRRKSSSMWIILKSYEIFSKRILWLLKNYTFIKATCLWVERQDKKIQRKYCFWIVDCKDKQAMV</sequence>
<dbReference type="AlphaFoldDB" id="A0A0V0TH73"/>
<evidence type="ECO:0000313" key="2">
    <source>
        <dbReference type="Proteomes" id="UP000055048"/>
    </source>
</evidence>
<accession>A0A0V0TH73</accession>
<comment type="caution">
    <text evidence="1">The sequence shown here is derived from an EMBL/GenBank/DDBJ whole genome shotgun (WGS) entry which is preliminary data.</text>
</comment>
<gene>
    <name evidence="1" type="ORF">T05_15519</name>
</gene>
<dbReference type="Proteomes" id="UP000055048">
    <property type="component" value="Unassembled WGS sequence"/>
</dbReference>
<evidence type="ECO:0000313" key="1">
    <source>
        <dbReference type="EMBL" id="KRX38362.1"/>
    </source>
</evidence>
<keyword evidence="2" id="KW-1185">Reference proteome</keyword>
<organism evidence="1 2">
    <name type="scientific">Trichinella murrelli</name>
    <dbReference type="NCBI Taxonomy" id="144512"/>
    <lineage>
        <taxon>Eukaryota</taxon>
        <taxon>Metazoa</taxon>
        <taxon>Ecdysozoa</taxon>
        <taxon>Nematoda</taxon>
        <taxon>Enoplea</taxon>
        <taxon>Dorylaimia</taxon>
        <taxon>Trichinellida</taxon>
        <taxon>Trichinellidae</taxon>
        <taxon>Trichinella</taxon>
    </lineage>
</organism>
<protein>
    <submittedName>
        <fullName evidence="1">Uncharacterized protein</fullName>
    </submittedName>
</protein>